<feature type="domain" description="Major facilitator superfamily (MFS) profile" evidence="6">
    <location>
        <begin position="68"/>
        <end position="541"/>
    </location>
</feature>
<dbReference type="PROSITE" id="PS50850">
    <property type="entry name" value="MFS"/>
    <property type="match status" value="1"/>
</dbReference>
<evidence type="ECO:0000313" key="7">
    <source>
        <dbReference type="EMBL" id="TPX14727.1"/>
    </source>
</evidence>
<feature type="transmembrane region" description="Helical" evidence="5">
    <location>
        <begin position="494"/>
        <end position="517"/>
    </location>
</feature>
<organism evidence="7 8">
    <name type="scientific">Thyridium curvatum</name>
    <dbReference type="NCBI Taxonomy" id="1093900"/>
    <lineage>
        <taxon>Eukaryota</taxon>
        <taxon>Fungi</taxon>
        <taxon>Dikarya</taxon>
        <taxon>Ascomycota</taxon>
        <taxon>Pezizomycotina</taxon>
        <taxon>Sordariomycetes</taxon>
        <taxon>Sordariomycetidae</taxon>
        <taxon>Thyridiales</taxon>
        <taxon>Thyridiaceae</taxon>
        <taxon>Thyridium</taxon>
    </lineage>
</organism>
<evidence type="ECO:0000256" key="5">
    <source>
        <dbReference type="SAM" id="Phobius"/>
    </source>
</evidence>
<keyword evidence="2 5" id="KW-0812">Transmembrane</keyword>
<comment type="subcellular location">
    <subcellularLocation>
        <location evidence="1">Membrane</location>
        <topology evidence="1">Multi-pass membrane protein</topology>
    </subcellularLocation>
</comment>
<feature type="transmembrane region" description="Helical" evidence="5">
    <location>
        <begin position="223"/>
        <end position="242"/>
    </location>
</feature>
<dbReference type="AlphaFoldDB" id="A0A507B4Q6"/>
<evidence type="ECO:0000313" key="8">
    <source>
        <dbReference type="Proteomes" id="UP000319257"/>
    </source>
</evidence>
<name>A0A507B4Q6_9PEZI</name>
<evidence type="ECO:0000256" key="3">
    <source>
        <dbReference type="ARBA" id="ARBA00022989"/>
    </source>
</evidence>
<keyword evidence="4 5" id="KW-0472">Membrane</keyword>
<feature type="transmembrane region" description="Helical" evidence="5">
    <location>
        <begin position="66"/>
        <end position="87"/>
    </location>
</feature>
<feature type="transmembrane region" description="Helical" evidence="5">
    <location>
        <begin position="464"/>
        <end position="482"/>
    </location>
</feature>
<feature type="transmembrane region" description="Helical" evidence="5">
    <location>
        <begin position="163"/>
        <end position="186"/>
    </location>
</feature>
<feature type="transmembrane region" description="Helical" evidence="5">
    <location>
        <begin position="107"/>
        <end position="128"/>
    </location>
</feature>
<dbReference type="InterPro" id="IPR036259">
    <property type="entry name" value="MFS_trans_sf"/>
</dbReference>
<feature type="transmembrane region" description="Helical" evidence="5">
    <location>
        <begin position="193"/>
        <end position="217"/>
    </location>
</feature>
<feature type="transmembrane region" description="Helical" evidence="5">
    <location>
        <begin position="401"/>
        <end position="422"/>
    </location>
</feature>
<dbReference type="InterPro" id="IPR020846">
    <property type="entry name" value="MFS_dom"/>
</dbReference>
<protein>
    <recommendedName>
        <fullName evidence="6">Major facilitator superfamily (MFS) profile domain-containing protein</fullName>
    </recommendedName>
</protein>
<dbReference type="InterPro" id="IPR011701">
    <property type="entry name" value="MFS"/>
</dbReference>
<keyword evidence="3 5" id="KW-1133">Transmembrane helix</keyword>
<comment type="caution">
    <text evidence="7">The sequence shown here is derived from an EMBL/GenBank/DDBJ whole genome shotgun (WGS) entry which is preliminary data.</text>
</comment>
<feature type="transmembrane region" description="Helical" evidence="5">
    <location>
        <begin position="428"/>
        <end position="452"/>
    </location>
</feature>
<dbReference type="GO" id="GO:0005886">
    <property type="term" value="C:plasma membrane"/>
    <property type="evidence" value="ECO:0007669"/>
    <property type="project" value="TreeGrafter"/>
</dbReference>
<accession>A0A507B4Q6</accession>
<evidence type="ECO:0000256" key="4">
    <source>
        <dbReference type="ARBA" id="ARBA00023136"/>
    </source>
</evidence>
<feature type="transmembrane region" description="Helical" evidence="5">
    <location>
        <begin position="311"/>
        <end position="344"/>
    </location>
</feature>
<dbReference type="SUPFAM" id="SSF103473">
    <property type="entry name" value="MFS general substrate transporter"/>
    <property type="match status" value="1"/>
</dbReference>
<reference evidence="7 8" key="1">
    <citation type="submission" date="2019-06" db="EMBL/GenBank/DDBJ databases">
        <title>Draft genome sequence of the filamentous fungus Phialemoniopsis curvata isolated from diesel fuel.</title>
        <authorList>
            <person name="Varaljay V.A."/>
            <person name="Lyon W.J."/>
            <person name="Crouch A.L."/>
            <person name="Drake C.E."/>
            <person name="Hollomon J.M."/>
            <person name="Nadeau L.J."/>
            <person name="Nunn H.S."/>
            <person name="Stevenson B.S."/>
            <person name="Bojanowski C.L."/>
            <person name="Crookes-Goodson W.J."/>
        </authorList>
    </citation>
    <scope>NUCLEOTIDE SEQUENCE [LARGE SCALE GENOMIC DNA]</scope>
    <source>
        <strain evidence="7 8">D216</strain>
    </source>
</reference>
<proteinExistence type="predicted"/>
<dbReference type="Gene3D" id="1.20.1250.20">
    <property type="entry name" value="MFS general substrate transporter like domains"/>
    <property type="match status" value="1"/>
</dbReference>
<dbReference type="Pfam" id="PF07690">
    <property type="entry name" value="MFS_1"/>
    <property type="match status" value="1"/>
</dbReference>
<keyword evidence="8" id="KW-1185">Reference proteome</keyword>
<evidence type="ECO:0000256" key="1">
    <source>
        <dbReference type="ARBA" id="ARBA00004141"/>
    </source>
</evidence>
<dbReference type="InParanoid" id="A0A507B4Q6"/>
<dbReference type="PANTHER" id="PTHR23502">
    <property type="entry name" value="MAJOR FACILITATOR SUPERFAMILY"/>
    <property type="match status" value="1"/>
</dbReference>
<gene>
    <name evidence="7" type="ORF">E0L32_005122</name>
</gene>
<dbReference type="Proteomes" id="UP000319257">
    <property type="component" value="Unassembled WGS sequence"/>
</dbReference>
<dbReference type="GeneID" id="41972569"/>
<sequence length="541" mass="58526">MGLGVLDPAVHRLVPGTVALGEQALSQSIDGIHLKKGTGRHADVVLSPQPSDDPNDPLNWPYYQKLVILGIIVLGACFCVCCTGPLLNASLYVLSLELNRSFADLALLSGYQILVAAASGPFVSIFAAKYGKRAVLLFSSVACLVGTIICSCAQTYNTLLAGRIVQGLCLAAWESLPFTIVGDLFFVHERGLWTTVVSFMMTAVSNLTSVIAGQIVVATSWHALFHILNGCLGLLIILQFFFMPETAYRRIPVDLTQIALEPESDDKAQSANVSQVENRPSGQPIAKKTYVQSLALYTGTYDDRSLLHNLFSLLVVCTNLGALWTVIITGAVSSFYVAMAYVTAQLFGPPPYGLSAAGIGNLSIGPFLGGAIGSVLAAIVMDPLCLWLVKKNKGVFEPEFRLLLNIVGICCPVGLFAFGALAKSQGDIIVIDFTWGLTLFGIAFIGAPCSAYAIDAYHELSNEIFIISIMFKNFLFYAYSYFVNNWVGDSGPAIPFYTFGGISFGLLATTVIVYMFGKRYRLYWSTRTWTKKSDMDATARV</sequence>
<feature type="transmembrane region" description="Helical" evidence="5">
    <location>
        <begin position="135"/>
        <end position="157"/>
    </location>
</feature>
<dbReference type="STRING" id="1093900.A0A507B4Q6"/>
<evidence type="ECO:0000256" key="2">
    <source>
        <dbReference type="ARBA" id="ARBA00022692"/>
    </source>
</evidence>
<evidence type="ECO:0000259" key="6">
    <source>
        <dbReference type="PROSITE" id="PS50850"/>
    </source>
</evidence>
<feature type="transmembrane region" description="Helical" evidence="5">
    <location>
        <begin position="364"/>
        <end position="389"/>
    </location>
</feature>
<dbReference type="RefSeq" id="XP_030996438.1">
    <property type="nucleotide sequence ID" value="XM_031139609.1"/>
</dbReference>
<dbReference type="EMBL" id="SKBQ01000026">
    <property type="protein sequence ID" value="TPX14727.1"/>
    <property type="molecule type" value="Genomic_DNA"/>
</dbReference>
<dbReference type="OrthoDB" id="2585655at2759"/>
<dbReference type="PANTHER" id="PTHR23502:SF29">
    <property type="entry name" value="TRANSPORTER, PUTATIVE (AFU_ORTHOLOGUE AFUA_6G06680)-RELATED"/>
    <property type="match status" value="1"/>
</dbReference>
<dbReference type="GO" id="GO:0022857">
    <property type="term" value="F:transmembrane transporter activity"/>
    <property type="evidence" value="ECO:0007669"/>
    <property type="project" value="InterPro"/>
</dbReference>